<keyword evidence="1" id="KW-0732">Signal</keyword>
<proteinExistence type="predicted"/>
<gene>
    <name evidence="2" type="ORF">F9278_00700</name>
</gene>
<organism evidence="2 3">
    <name type="scientific">Streptomyces phaeolivaceus</name>
    <dbReference type="NCBI Taxonomy" id="2653200"/>
    <lineage>
        <taxon>Bacteria</taxon>
        <taxon>Bacillati</taxon>
        <taxon>Actinomycetota</taxon>
        <taxon>Actinomycetes</taxon>
        <taxon>Kitasatosporales</taxon>
        <taxon>Streptomycetaceae</taxon>
        <taxon>Streptomyces</taxon>
    </lineage>
</organism>
<dbReference type="Proteomes" id="UP000327294">
    <property type="component" value="Chromosome"/>
</dbReference>
<dbReference type="KEGG" id="sphv:F9278_00700"/>
<dbReference type="Gene3D" id="2.60.20.10">
    <property type="entry name" value="Crystallins"/>
    <property type="match status" value="1"/>
</dbReference>
<dbReference type="EMBL" id="CP045096">
    <property type="protein sequence ID" value="QFQ94960.1"/>
    <property type="molecule type" value="Genomic_DNA"/>
</dbReference>
<dbReference type="SUPFAM" id="SSF49695">
    <property type="entry name" value="gamma-Crystallin-like"/>
    <property type="match status" value="1"/>
</dbReference>
<dbReference type="InterPro" id="IPR011024">
    <property type="entry name" value="G_crystallin-like"/>
</dbReference>
<accession>A0A5P8JW87</accession>
<dbReference type="RefSeq" id="WP_152166495.1">
    <property type="nucleotide sequence ID" value="NZ_CP045096.1"/>
</dbReference>
<feature type="signal peptide" evidence="1">
    <location>
        <begin position="1"/>
        <end position="26"/>
    </location>
</feature>
<dbReference type="AlphaFoldDB" id="A0A5P8JW87"/>
<evidence type="ECO:0008006" key="4">
    <source>
        <dbReference type="Google" id="ProtNLM"/>
    </source>
</evidence>
<evidence type="ECO:0000313" key="2">
    <source>
        <dbReference type="EMBL" id="QFQ94960.1"/>
    </source>
</evidence>
<keyword evidence="3" id="KW-1185">Reference proteome</keyword>
<reference evidence="2 3" key="1">
    <citation type="submission" date="2019-10" db="EMBL/GenBank/DDBJ databases">
        <title>Streptomyces sp. strain GY16 isolated from leaves of Broussonetia papyrifera.</title>
        <authorList>
            <person name="Mo P."/>
        </authorList>
    </citation>
    <scope>NUCLEOTIDE SEQUENCE [LARGE SCALE GENOMIC DNA]</scope>
    <source>
        <strain evidence="2 3">GY16</strain>
    </source>
</reference>
<evidence type="ECO:0000256" key="1">
    <source>
        <dbReference type="SAM" id="SignalP"/>
    </source>
</evidence>
<feature type="chain" id="PRO_5024976699" description="Beta/gamma crystallin family protein" evidence="1">
    <location>
        <begin position="27"/>
        <end position="134"/>
    </location>
</feature>
<protein>
    <recommendedName>
        <fullName evidence="4">Beta/gamma crystallin family protein</fullName>
    </recommendedName>
</protein>
<evidence type="ECO:0000313" key="3">
    <source>
        <dbReference type="Proteomes" id="UP000327294"/>
    </source>
</evidence>
<name>A0A5P8JW87_9ACTN</name>
<sequence length="134" mass="14052">MRVRSLLASAALTGAAVFGAVAPAQAAPTNDTDQDVGALAVVHVVLYQHGNYGGASFTLNGDYGCDTNADVDWQLGSYSSSGWNDIVSSFLGYSDCQTRVWEHDNYGGANYGAYTNSSYVGDAMNDKTSSSQNS</sequence>